<keyword evidence="1" id="KW-0472">Membrane</keyword>
<evidence type="ECO:0000313" key="2">
    <source>
        <dbReference type="EnsemblMetazoa" id="XP_004924100.1"/>
    </source>
</evidence>
<feature type="transmembrane region" description="Helical" evidence="1">
    <location>
        <begin position="35"/>
        <end position="57"/>
    </location>
</feature>
<proteinExistence type="predicted"/>
<evidence type="ECO:0000313" key="3">
    <source>
        <dbReference type="Proteomes" id="UP000005204"/>
    </source>
</evidence>
<dbReference type="Proteomes" id="UP000005204">
    <property type="component" value="Unassembled WGS sequence"/>
</dbReference>
<dbReference type="GeneID" id="101742332"/>
<keyword evidence="1" id="KW-1133">Transmembrane helix</keyword>
<evidence type="ECO:0000256" key="1">
    <source>
        <dbReference type="SAM" id="Phobius"/>
    </source>
</evidence>
<keyword evidence="1" id="KW-0812">Transmembrane</keyword>
<dbReference type="RefSeq" id="XP_004924100.1">
    <property type="nucleotide sequence ID" value="XM_004924043.4"/>
</dbReference>
<sequence>MSIKTFLSLAKTTLRFIVKTRTFSVIKAMIPALEWWAYVIVALSIFVCCLFVNYIIIIKLINDARSSEHLKRASDEDEANKTLNILSENAFDKQDNPNPISLA</sequence>
<dbReference type="AlphaFoldDB" id="A0A8R1WHZ2"/>
<accession>A0A8R1WHZ2</accession>
<dbReference type="SMR" id="A0A8R1WHZ2"/>
<reference evidence="3" key="1">
    <citation type="journal article" date="2008" name="Insect Biochem. Mol. Biol.">
        <title>The genome of a lepidopteran model insect, the silkworm Bombyx mori.</title>
        <authorList>
            <consortium name="International Silkworm Genome Consortium"/>
        </authorList>
    </citation>
    <scope>NUCLEOTIDE SEQUENCE [LARGE SCALE GENOMIC DNA]</scope>
    <source>
        <strain evidence="3">p50T</strain>
    </source>
</reference>
<organism evidence="2 3">
    <name type="scientific">Bombyx mori</name>
    <name type="common">Silk moth</name>
    <dbReference type="NCBI Taxonomy" id="7091"/>
    <lineage>
        <taxon>Eukaryota</taxon>
        <taxon>Metazoa</taxon>
        <taxon>Ecdysozoa</taxon>
        <taxon>Arthropoda</taxon>
        <taxon>Hexapoda</taxon>
        <taxon>Insecta</taxon>
        <taxon>Pterygota</taxon>
        <taxon>Neoptera</taxon>
        <taxon>Endopterygota</taxon>
        <taxon>Lepidoptera</taxon>
        <taxon>Glossata</taxon>
        <taxon>Ditrysia</taxon>
        <taxon>Bombycoidea</taxon>
        <taxon>Bombycidae</taxon>
        <taxon>Bombycinae</taxon>
        <taxon>Bombyx</taxon>
    </lineage>
</organism>
<reference evidence="2" key="2">
    <citation type="submission" date="2022-06" db="UniProtKB">
        <authorList>
            <consortium name="EnsemblMetazoa"/>
        </authorList>
    </citation>
    <scope>IDENTIFICATION</scope>
    <source>
        <strain evidence="2">p50T (Dazao)</strain>
    </source>
</reference>
<name>A0A8R1WHZ2_BOMMO</name>
<dbReference type="EnsemblMetazoa" id="XM_004924043.3">
    <property type="protein sequence ID" value="XP_004924100.1"/>
    <property type="gene ID" value="LOC101742332"/>
</dbReference>
<protein>
    <submittedName>
        <fullName evidence="2">Uncharacterized protein</fullName>
    </submittedName>
</protein>
<keyword evidence="3" id="KW-1185">Reference proteome</keyword>
<dbReference type="KEGG" id="bmor:101742332"/>